<dbReference type="AlphaFoldDB" id="A0A0F9VB11"/>
<protein>
    <submittedName>
        <fullName evidence="1">Uncharacterized protein</fullName>
    </submittedName>
</protein>
<dbReference type="EMBL" id="LAZR01000605">
    <property type="protein sequence ID" value="KKN63008.1"/>
    <property type="molecule type" value="Genomic_DNA"/>
</dbReference>
<feature type="non-terminal residue" evidence="1">
    <location>
        <position position="46"/>
    </location>
</feature>
<accession>A0A0F9VB11</accession>
<comment type="caution">
    <text evidence="1">The sequence shown here is derived from an EMBL/GenBank/DDBJ whole genome shotgun (WGS) entry which is preliminary data.</text>
</comment>
<evidence type="ECO:0000313" key="1">
    <source>
        <dbReference type="EMBL" id="KKN63008.1"/>
    </source>
</evidence>
<gene>
    <name evidence="1" type="ORF">LCGC14_0506480</name>
</gene>
<proteinExistence type="predicted"/>
<name>A0A0F9VB11_9ZZZZ</name>
<reference evidence="1" key="1">
    <citation type="journal article" date="2015" name="Nature">
        <title>Complex archaea that bridge the gap between prokaryotes and eukaryotes.</title>
        <authorList>
            <person name="Spang A."/>
            <person name="Saw J.H."/>
            <person name="Jorgensen S.L."/>
            <person name="Zaremba-Niedzwiedzka K."/>
            <person name="Martijn J."/>
            <person name="Lind A.E."/>
            <person name="van Eijk R."/>
            <person name="Schleper C."/>
            <person name="Guy L."/>
            <person name="Ettema T.J."/>
        </authorList>
    </citation>
    <scope>NUCLEOTIDE SEQUENCE</scope>
</reference>
<sequence length="46" mass="5539">MKIIIPLSQLQQLIIVELYYLTYLNKELNPITEMQLRKEMEKKSSL</sequence>
<organism evidence="1">
    <name type="scientific">marine sediment metagenome</name>
    <dbReference type="NCBI Taxonomy" id="412755"/>
    <lineage>
        <taxon>unclassified sequences</taxon>
        <taxon>metagenomes</taxon>
        <taxon>ecological metagenomes</taxon>
    </lineage>
</organism>